<evidence type="ECO:0000313" key="1">
    <source>
        <dbReference type="EMBL" id="CRK40873.1"/>
    </source>
</evidence>
<dbReference type="EMBL" id="CVQH01026638">
    <property type="protein sequence ID" value="CRK40873.1"/>
    <property type="molecule type" value="Genomic_DNA"/>
</dbReference>
<evidence type="ECO:0000313" key="2">
    <source>
        <dbReference type="Proteomes" id="UP000044602"/>
    </source>
</evidence>
<gene>
    <name evidence="1" type="ORF">BN1708_008347</name>
</gene>
<accession>A0A0G4N341</accession>
<sequence length="130" mass="15658">MLRRSSVVRWPPMPGYKLIARQFRFRAFGVFAFQFTSLFRTPLLSRLSWYIRWSIRWVLGWPPISNHVVHPHRQKLTSGYIVMDYVENGCMLSASWDIVHDDVSKRLTLYRDIPRLCYHWRRFNFLGLAP</sequence>
<reference evidence="2" key="1">
    <citation type="submission" date="2015-05" db="EMBL/GenBank/DDBJ databases">
        <authorList>
            <person name="Fogelqvist Johan"/>
        </authorList>
    </citation>
    <scope>NUCLEOTIDE SEQUENCE [LARGE SCALE GENOMIC DNA]</scope>
</reference>
<dbReference type="AlphaFoldDB" id="A0A0G4N341"/>
<name>A0A0G4N341_VERLO</name>
<proteinExistence type="predicted"/>
<dbReference type="Proteomes" id="UP000044602">
    <property type="component" value="Unassembled WGS sequence"/>
</dbReference>
<keyword evidence="2" id="KW-1185">Reference proteome</keyword>
<dbReference type="STRING" id="100787.A0A0G4N341"/>
<organism evidence="1 2">
    <name type="scientific">Verticillium longisporum</name>
    <name type="common">Verticillium dahliae var. longisporum</name>
    <dbReference type="NCBI Taxonomy" id="100787"/>
    <lineage>
        <taxon>Eukaryota</taxon>
        <taxon>Fungi</taxon>
        <taxon>Dikarya</taxon>
        <taxon>Ascomycota</taxon>
        <taxon>Pezizomycotina</taxon>
        <taxon>Sordariomycetes</taxon>
        <taxon>Hypocreomycetidae</taxon>
        <taxon>Glomerellales</taxon>
        <taxon>Plectosphaerellaceae</taxon>
        <taxon>Verticillium</taxon>
    </lineage>
</organism>
<protein>
    <submittedName>
        <fullName evidence="1">Uncharacterized protein</fullName>
    </submittedName>
</protein>